<keyword evidence="2" id="KW-1185">Reference proteome</keyword>
<protein>
    <submittedName>
        <fullName evidence="1">Uncharacterized protein</fullName>
    </submittedName>
</protein>
<sequence>MNPSIKIPTDMVDNILPDPALSIPDFLWFELPIITMTKGSYKLNDFLSPLPPTTVDPTIIRKIPTPPIATVKALAAACLAGGGEGMSILCPHVASSSARHLPMWVVTYWSEDVNLRTKFCAPWVRAEKKLNAKQQVWSKKQPEETYSLVNEVLDALGTLSWSGTIHGFGDEEPMFKLATYATQDWLSTVHENQMLDLLR</sequence>
<evidence type="ECO:0000313" key="2">
    <source>
        <dbReference type="Proteomes" id="UP000027265"/>
    </source>
</evidence>
<proteinExistence type="predicted"/>
<dbReference type="AlphaFoldDB" id="A0A067PKK5"/>
<dbReference type="STRING" id="933084.A0A067PKK5"/>
<dbReference type="EMBL" id="KL197753">
    <property type="protein sequence ID" value="KDQ50956.1"/>
    <property type="molecule type" value="Genomic_DNA"/>
</dbReference>
<gene>
    <name evidence="1" type="ORF">JAAARDRAFT_199506</name>
</gene>
<name>A0A067PKK5_9AGAM</name>
<dbReference type="OrthoDB" id="2645206at2759"/>
<dbReference type="InParanoid" id="A0A067PKK5"/>
<evidence type="ECO:0000313" key="1">
    <source>
        <dbReference type="EMBL" id="KDQ50956.1"/>
    </source>
</evidence>
<accession>A0A067PKK5</accession>
<dbReference type="HOGENOM" id="CLU_1372391_0_0_1"/>
<reference evidence="2" key="1">
    <citation type="journal article" date="2014" name="Proc. Natl. Acad. Sci. U.S.A.">
        <title>Extensive sampling of basidiomycete genomes demonstrates inadequacy of the white-rot/brown-rot paradigm for wood decay fungi.</title>
        <authorList>
            <person name="Riley R."/>
            <person name="Salamov A.A."/>
            <person name="Brown D.W."/>
            <person name="Nagy L.G."/>
            <person name="Floudas D."/>
            <person name="Held B.W."/>
            <person name="Levasseur A."/>
            <person name="Lombard V."/>
            <person name="Morin E."/>
            <person name="Otillar R."/>
            <person name="Lindquist E.A."/>
            <person name="Sun H."/>
            <person name="LaButti K.M."/>
            <person name="Schmutz J."/>
            <person name="Jabbour D."/>
            <person name="Luo H."/>
            <person name="Baker S.E."/>
            <person name="Pisabarro A.G."/>
            <person name="Walton J.D."/>
            <person name="Blanchette R.A."/>
            <person name="Henrissat B."/>
            <person name="Martin F."/>
            <person name="Cullen D."/>
            <person name="Hibbett D.S."/>
            <person name="Grigoriev I.V."/>
        </authorList>
    </citation>
    <scope>NUCLEOTIDE SEQUENCE [LARGE SCALE GENOMIC DNA]</scope>
    <source>
        <strain evidence="2">MUCL 33604</strain>
    </source>
</reference>
<dbReference type="Proteomes" id="UP000027265">
    <property type="component" value="Unassembled WGS sequence"/>
</dbReference>
<organism evidence="1 2">
    <name type="scientific">Jaapia argillacea MUCL 33604</name>
    <dbReference type="NCBI Taxonomy" id="933084"/>
    <lineage>
        <taxon>Eukaryota</taxon>
        <taxon>Fungi</taxon>
        <taxon>Dikarya</taxon>
        <taxon>Basidiomycota</taxon>
        <taxon>Agaricomycotina</taxon>
        <taxon>Agaricomycetes</taxon>
        <taxon>Agaricomycetidae</taxon>
        <taxon>Jaapiales</taxon>
        <taxon>Jaapiaceae</taxon>
        <taxon>Jaapia</taxon>
    </lineage>
</organism>